<dbReference type="InterPro" id="IPR017880">
    <property type="entry name" value="KilA_N"/>
</dbReference>
<dbReference type="AlphaFoldDB" id="A0A6C0JQC7"/>
<dbReference type="InterPro" id="IPR018004">
    <property type="entry name" value="KilA/APSES_HTH"/>
</dbReference>
<dbReference type="EMBL" id="MN740672">
    <property type="protein sequence ID" value="QHU07081.1"/>
    <property type="molecule type" value="Genomic_DNA"/>
</dbReference>
<accession>A0A6C0JQC7</accession>
<protein>
    <recommendedName>
        <fullName evidence="1">KilA-N domain-containing protein</fullName>
    </recommendedName>
</protein>
<feature type="domain" description="KilA-N" evidence="1">
    <location>
        <begin position="30"/>
        <end position="100"/>
    </location>
</feature>
<organism evidence="2">
    <name type="scientific">viral metagenome</name>
    <dbReference type="NCBI Taxonomy" id="1070528"/>
    <lineage>
        <taxon>unclassified sequences</taxon>
        <taxon>metagenomes</taxon>
        <taxon>organismal metagenomes</taxon>
    </lineage>
</organism>
<proteinExistence type="predicted"/>
<name>A0A6C0JQC7_9ZZZZ</name>
<evidence type="ECO:0000313" key="2">
    <source>
        <dbReference type="EMBL" id="QHU07081.1"/>
    </source>
</evidence>
<sequence length="100" mass="11212">MTTVLSKSKQLSNNELQPFKSEFHEVILHKLKVSENNTIDIPVRKDGMVNSTLLCKAGGKKLNDYTRNNQTKAYLQALESDTGIPVSQLIICKKGNTTKY</sequence>
<dbReference type="PROSITE" id="PS51301">
    <property type="entry name" value="KILA_N"/>
    <property type="match status" value="1"/>
</dbReference>
<reference evidence="2" key="1">
    <citation type="journal article" date="2020" name="Nature">
        <title>Giant virus diversity and host interactions through global metagenomics.</title>
        <authorList>
            <person name="Schulz F."/>
            <person name="Roux S."/>
            <person name="Paez-Espino D."/>
            <person name="Jungbluth S."/>
            <person name="Walsh D.A."/>
            <person name="Denef V.J."/>
            <person name="McMahon K.D."/>
            <person name="Konstantinidis K.T."/>
            <person name="Eloe-Fadrosh E.A."/>
            <person name="Kyrpides N.C."/>
            <person name="Woyke T."/>
        </authorList>
    </citation>
    <scope>NUCLEOTIDE SEQUENCE</scope>
    <source>
        <strain evidence="2">GVMAG-S-1038524-41</strain>
    </source>
</reference>
<dbReference type="Pfam" id="PF04383">
    <property type="entry name" value="KilA-N"/>
    <property type="match status" value="1"/>
</dbReference>
<evidence type="ECO:0000259" key="1">
    <source>
        <dbReference type="PROSITE" id="PS51301"/>
    </source>
</evidence>